<proteinExistence type="predicted"/>
<protein>
    <recommendedName>
        <fullName evidence="4">Fibronectin type-III domain-containing protein</fullName>
    </recommendedName>
</protein>
<dbReference type="RefSeq" id="WP_263607685.1">
    <property type="nucleotide sequence ID" value="NZ_JAOVQM010000001.1"/>
</dbReference>
<name>A0ABT2Y494_9MOLU</name>
<keyword evidence="3" id="KW-1185">Reference proteome</keyword>
<accession>A0ABT2Y494</accession>
<evidence type="ECO:0000256" key="1">
    <source>
        <dbReference type="SAM" id="Phobius"/>
    </source>
</evidence>
<evidence type="ECO:0008006" key="4">
    <source>
        <dbReference type="Google" id="ProtNLM"/>
    </source>
</evidence>
<evidence type="ECO:0000313" key="3">
    <source>
        <dbReference type="Proteomes" id="UP001177160"/>
    </source>
</evidence>
<reference evidence="2" key="1">
    <citation type="submission" date="2022-09" db="EMBL/GenBank/DDBJ databases">
        <title>Novel Mycoplasma species identified in domestic and wild animals.</title>
        <authorList>
            <person name="Volokhov D.V."/>
            <person name="Furtak V.A."/>
            <person name="Zagorodnyaya T.A."/>
        </authorList>
    </citation>
    <scope>NUCLEOTIDE SEQUENCE</scope>
    <source>
        <strain evidence="2">Oakley</strain>
    </source>
</reference>
<feature type="transmembrane region" description="Helical" evidence="1">
    <location>
        <begin position="76"/>
        <end position="97"/>
    </location>
</feature>
<organism evidence="2 3">
    <name type="scientific">Paracholeplasma manati</name>
    <dbReference type="NCBI Taxonomy" id="591373"/>
    <lineage>
        <taxon>Bacteria</taxon>
        <taxon>Bacillati</taxon>
        <taxon>Mycoplasmatota</taxon>
        <taxon>Mollicutes</taxon>
        <taxon>Acholeplasmatales</taxon>
        <taxon>Acholeplasmataceae</taxon>
        <taxon>Paracholeplasma</taxon>
    </lineage>
</organism>
<gene>
    <name evidence="2" type="ORF">N7548_01785</name>
</gene>
<keyword evidence="1" id="KW-0472">Membrane</keyword>
<comment type="caution">
    <text evidence="2">The sequence shown here is derived from an EMBL/GenBank/DDBJ whole genome shotgun (WGS) entry which is preliminary data.</text>
</comment>
<sequence>MFVLSGEYLNRYKKVKRVIKKQTRSSVKRSEALQDLYNIFIELEMTGGSLDEFMNLRTYTTDIIATLPKKNKYIRWGVLSGLGIVLISTIVYLGLYIQELQKYTVLASPSVELLNRTIIQWDPIEHADGYRIYVDGMLRDNIEETSYNLYHLDYARSYTIEVEAYSNQKYFKKSVRVPMLVSTPRKQSQVYDFGQFVQTLIFDDNHSAHVLISPNYTGTYRLTPSMMDDHYAYYLEDLTTQDNVLMLKSTDYFSVLLESDRVYELTVNDMRKLNLTITIALSGEEKYDNLENLNKTITRDTSFFVEYQNLSGEDQYYQYTGDPVQIRAYQGLAYEGIGHYVVFLDDNVIKIHKTATRVIFKITHDGPGEATIDFEHMTTDVTNLSIHQTFTLTGDPQIITHTFTGASDIIIHSGEQRYGIAIYTYDGTLVRAMVHSISATEMVYEVPSVYMAQPVTIVIFTIPSDEPPGTGPSTITIQPSV</sequence>
<dbReference type="EMBL" id="JAOVQM010000001">
    <property type="protein sequence ID" value="MCV2231560.1"/>
    <property type="molecule type" value="Genomic_DNA"/>
</dbReference>
<keyword evidence="1" id="KW-0812">Transmembrane</keyword>
<dbReference type="Proteomes" id="UP001177160">
    <property type="component" value="Unassembled WGS sequence"/>
</dbReference>
<keyword evidence="1" id="KW-1133">Transmembrane helix</keyword>
<evidence type="ECO:0000313" key="2">
    <source>
        <dbReference type="EMBL" id="MCV2231560.1"/>
    </source>
</evidence>